<comment type="caution">
    <text evidence="1">The sequence shown here is derived from an EMBL/GenBank/DDBJ whole genome shotgun (WGS) entry which is preliminary data.</text>
</comment>
<gene>
    <name evidence="1" type="ORF">PoB_007716300</name>
</gene>
<evidence type="ECO:0000313" key="2">
    <source>
        <dbReference type="Proteomes" id="UP000735302"/>
    </source>
</evidence>
<dbReference type="AlphaFoldDB" id="A0AAV4E271"/>
<keyword evidence="2" id="KW-1185">Reference proteome</keyword>
<evidence type="ECO:0000313" key="1">
    <source>
        <dbReference type="EMBL" id="GFO50658.1"/>
    </source>
</evidence>
<dbReference type="Proteomes" id="UP000735302">
    <property type="component" value="Unassembled WGS sequence"/>
</dbReference>
<dbReference type="SUPFAM" id="SSF49764">
    <property type="entry name" value="HSP20-like chaperones"/>
    <property type="match status" value="1"/>
</dbReference>
<name>A0AAV4E271_9GAST</name>
<organism evidence="1 2">
    <name type="scientific">Plakobranchus ocellatus</name>
    <dbReference type="NCBI Taxonomy" id="259542"/>
    <lineage>
        <taxon>Eukaryota</taxon>
        <taxon>Metazoa</taxon>
        <taxon>Spiralia</taxon>
        <taxon>Lophotrochozoa</taxon>
        <taxon>Mollusca</taxon>
        <taxon>Gastropoda</taxon>
        <taxon>Heterobranchia</taxon>
        <taxon>Euthyneura</taxon>
        <taxon>Panpulmonata</taxon>
        <taxon>Sacoglossa</taxon>
        <taxon>Placobranchoidea</taxon>
        <taxon>Plakobranchidae</taxon>
        <taxon>Plakobranchus</taxon>
    </lineage>
</organism>
<dbReference type="EMBL" id="BLXT01008617">
    <property type="protein sequence ID" value="GFO50658.1"/>
    <property type="molecule type" value="Genomic_DNA"/>
</dbReference>
<dbReference type="InterPro" id="IPR008978">
    <property type="entry name" value="HSP20-like_chaperone"/>
</dbReference>
<accession>A0AAV4E271</accession>
<evidence type="ECO:0008006" key="3">
    <source>
        <dbReference type="Google" id="ProtNLM"/>
    </source>
</evidence>
<reference evidence="1 2" key="1">
    <citation type="journal article" date="2021" name="Elife">
        <title>Chloroplast acquisition without the gene transfer in kleptoplastic sea slugs, Plakobranchus ocellatus.</title>
        <authorList>
            <person name="Maeda T."/>
            <person name="Takahashi S."/>
            <person name="Yoshida T."/>
            <person name="Shimamura S."/>
            <person name="Takaki Y."/>
            <person name="Nagai Y."/>
            <person name="Toyoda A."/>
            <person name="Suzuki Y."/>
            <person name="Arimoto A."/>
            <person name="Ishii H."/>
            <person name="Satoh N."/>
            <person name="Nishiyama T."/>
            <person name="Hasebe M."/>
            <person name="Maruyama T."/>
            <person name="Minagawa J."/>
            <person name="Obokata J."/>
            <person name="Shigenobu S."/>
        </authorList>
    </citation>
    <scope>NUCLEOTIDE SEQUENCE [LARGE SCALE GENOMIC DNA]</scope>
</reference>
<protein>
    <recommendedName>
        <fullName evidence="3">CS domain-containing protein</fullName>
    </recommendedName>
</protein>
<dbReference type="Gene3D" id="2.60.40.790">
    <property type="match status" value="1"/>
</dbReference>
<dbReference type="CDD" id="cd06463">
    <property type="entry name" value="p23_like"/>
    <property type="match status" value="1"/>
</dbReference>
<sequence>MAGLEPATERSLEISGRTHKPLCHRPPRQLGELYYSDLNKEIVIVNIICYKLSPSDNKNLPKHGTCDVKFFPDRQSFQVDLVLKDTTEKTKTKYVGKIRQLPSKIIPERSTWTIERGKIVVKLCKEEENCDWTPMVRIRGLDQLGSDESS</sequence>
<proteinExistence type="predicted"/>